<dbReference type="InterPro" id="IPR013736">
    <property type="entry name" value="Xaa-Pro_dipept_C"/>
</dbReference>
<keyword evidence="1" id="KW-0378">Hydrolase</keyword>
<name>A0AB36QZU0_9HYPH</name>
<dbReference type="SUPFAM" id="SSF53474">
    <property type="entry name" value="alpha/beta-Hydrolases"/>
    <property type="match status" value="1"/>
</dbReference>
<dbReference type="Pfam" id="PF02129">
    <property type="entry name" value="Peptidase_S15"/>
    <property type="match status" value="1"/>
</dbReference>
<dbReference type="Gene3D" id="2.60.120.260">
    <property type="entry name" value="Galactose-binding domain-like"/>
    <property type="match status" value="1"/>
</dbReference>
<dbReference type="SUPFAM" id="SSF49785">
    <property type="entry name" value="Galactose-binding domain-like"/>
    <property type="match status" value="1"/>
</dbReference>
<dbReference type="Gene3D" id="1.10.3020.10">
    <property type="entry name" value="alpha-amino acid ester hydrolase ( Helical cap domain)"/>
    <property type="match status" value="1"/>
</dbReference>
<gene>
    <name evidence="3" type="ORF">CIT25_33745</name>
</gene>
<evidence type="ECO:0000313" key="3">
    <source>
        <dbReference type="EMBL" id="PAP97947.1"/>
    </source>
</evidence>
<protein>
    <recommendedName>
        <fullName evidence="2">Xaa-Pro dipeptidyl-peptidase C-terminal domain-containing protein</fullName>
    </recommendedName>
</protein>
<dbReference type="PANTHER" id="PTHR43056">
    <property type="entry name" value="PEPTIDASE S9 PROLYL OLIGOPEPTIDASE"/>
    <property type="match status" value="1"/>
</dbReference>
<dbReference type="InterPro" id="IPR000383">
    <property type="entry name" value="Xaa-Pro-like_dom"/>
</dbReference>
<dbReference type="InterPro" id="IPR005674">
    <property type="entry name" value="CocE/Ser_esterase"/>
</dbReference>
<proteinExistence type="predicted"/>
<evidence type="ECO:0000259" key="2">
    <source>
        <dbReference type="SMART" id="SM00939"/>
    </source>
</evidence>
<dbReference type="Gene3D" id="3.40.50.1820">
    <property type="entry name" value="alpha/beta hydrolase"/>
    <property type="match status" value="1"/>
</dbReference>
<dbReference type="InterPro" id="IPR008979">
    <property type="entry name" value="Galactose-bd-like_sf"/>
</dbReference>
<dbReference type="InterPro" id="IPR050585">
    <property type="entry name" value="Xaa-Pro_dipeptidyl-ppase/CocE"/>
</dbReference>
<dbReference type="GO" id="GO:0008239">
    <property type="term" value="F:dipeptidyl-peptidase activity"/>
    <property type="evidence" value="ECO:0007669"/>
    <property type="project" value="InterPro"/>
</dbReference>
<evidence type="ECO:0000313" key="4">
    <source>
        <dbReference type="Proteomes" id="UP000216215"/>
    </source>
</evidence>
<sequence>MTCCEHHMSKPLEPRYEVVLQTGLRVPMRDGVELATDVYRPLGYTGKLASILIRTKYGKAAYRLPEPTRPVAMMFAAQGYAVVVQELRGLFDSGGHFALLEHDAKDGYDTLSWIASQPWSTGRVGTYGCSALGITQVLTAQLCHPAHRCAIIEGAGGALSGDRQRLGDLRLCGSRLGGALELSMWVPHFHQSHGKDRSRPQAKADEEYQRAFATLPIIDILKIIGSPPTDWEDWVSRDPGDPWFDRFGFLREDSAIDLPALFVNSWYDVGAADALYTRRLFSARGTSAAARDHQHIILSPATHCKTATLEAPTVIGERELGDARLDCWQIYLDWFDGWLKEMPNRIEAMPRVRYYVMGRNEWRAASEWPPAGVELQRWFLRSGGNSNTRLGDGALELNPPAEDEPADSFVYDPGNPVPFLGVHGGNSRGTTMGPRDYQEVELRQDVLCFTSDLLEEGVEVSGFVKAVLFVSSSAPDTDFVTRLLDVHPDGRAVDVVDGILRVRFREGFDRSVLMEPGNVYQVQVDLDATSNWFPPGHRIRLEISSSSFPRFDRNLNTGGNNWDETKWEVAHNSVHHCEEFPSYVLLPIAAA</sequence>
<organism evidence="3 4">
    <name type="scientific">Mesorhizobium mediterraneum</name>
    <dbReference type="NCBI Taxonomy" id="43617"/>
    <lineage>
        <taxon>Bacteria</taxon>
        <taxon>Pseudomonadati</taxon>
        <taxon>Pseudomonadota</taxon>
        <taxon>Alphaproteobacteria</taxon>
        <taxon>Hyphomicrobiales</taxon>
        <taxon>Phyllobacteriaceae</taxon>
        <taxon>Mesorhizobium</taxon>
    </lineage>
</organism>
<feature type="domain" description="Xaa-Pro dipeptidyl-peptidase C-terminal" evidence="2">
    <location>
        <begin position="332"/>
        <end position="585"/>
    </location>
</feature>
<dbReference type="EMBL" id="NPKI01000050">
    <property type="protein sequence ID" value="PAP97947.1"/>
    <property type="molecule type" value="Genomic_DNA"/>
</dbReference>
<dbReference type="Proteomes" id="UP000216215">
    <property type="component" value="Unassembled WGS sequence"/>
</dbReference>
<dbReference type="AlphaFoldDB" id="A0AB36QZU0"/>
<comment type="caution">
    <text evidence="3">The sequence shown here is derived from an EMBL/GenBank/DDBJ whole genome shotgun (WGS) entry which is preliminary data.</text>
</comment>
<accession>A0AB36QZU0</accession>
<dbReference type="InterPro" id="IPR029058">
    <property type="entry name" value="AB_hydrolase_fold"/>
</dbReference>
<dbReference type="PANTHER" id="PTHR43056:SF10">
    <property type="entry name" value="COCE_NOND FAMILY, PUTATIVE (AFU_ORTHOLOGUE AFUA_7G00600)-RELATED"/>
    <property type="match status" value="1"/>
</dbReference>
<evidence type="ECO:0000256" key="1">
    <source>
        <dbReference type="ARBA" id="ARBA00022801"/>
    </source>
</evidence>
<reference evidence="4" key="1">
    <citation type="submission" date="2017-08" db="EMBL/GenBank/DDBJ databases">
        <title>Mesorhizobium wenxinae sp. nov., a novel rhizobial species isolated from root nodules of chickpea (Cicer arietinum L.).</title>
        <authorList>
            <person name="Zhang J."/>
        </authorList>
    </citation>
    <scope>NUCLEOTIDE SEQUENCE [LARGE SCALE GENOMIC DNA]</scope>
    <source>
        <strain evidence="4">USDA 3392</strain>
    </source>
</reference>
<dbReference type="SMART" id="SM00939">
    <property type="entry name" value="PepX_C"/>
    <property type="match status" value="1"/>
</dbReference>
<dbReference type="Pfam" id="PF08530">
    <property type="entry name" value="PepX_C"/>
    <property type="match status" value="1"/>
</dbReference>
<keyword evidence="4" id="KW-1185">Reference proteome</keyword>
<dbReference type="NCBIfam" id="TIGR00976">
    <property type="entry name" value="CocE_NonD"/>
    <property type="match status" value="1"/>
</dbReference>